<evidence type="ECO:0008006" key="3">
    <source>
        <dbReference type="Google" id="ProtNLM"/>
    </source>
</evidence>
<reference evidence="1 2" key="1">
    <citation type="journal article" date="2013" name="Genome Announc.">
        <title>Draft Genome Sequence of an Alphaproteobacterium, Caenispirillum salinarum AK4(T), Isolated from a Solar Saltern.</title>
        <authorList>
            <person name="Khatri I."/>
            <person name="Singh A."/>
            <person name="Korpole S."/>
            <person name="Pinnaka A.K."/>
            <person name="Subramanian S."/>
        </authorList>
    </citation>
    <scope>NUCLEOTIDE SEQUENCE [LARGE SCALE GENOMIC DNA]</scope>
    <source>
        <strain evidence="1 2">AK4</strain>
    </source>
</reference>
<dbReference type="RefSeq" id="WP_009541739.1">
    <property type="nucleotide sequence ID" value="NZ_ANHY01000017.1"/>
</dbReference>
<dbReference type="AlphaFoldDB" id="K9GSE0"/>
<proteinExistence type="predicted"/>
<comment type="caution">
    <text evidence="1">The sequence shown here is derived from an EMBL/GenBank/DDBJ whole genome shotgun (WGS) entry which is preliminary data.</text>
</comment>
<organism evidence="1 2">
    <name type="scientific">Caenispirillum salinarum AK4</name>
    <dbReference type="NCBI Taxonomy" id="1238182"/>
    <lineage>
        <taxon>Bacteria</taxon>
        <taxon>Pseudomonadati</taxon>
        <taxon>Pseudomonadota</taxon>
        <taxon>Alphaproteobacteria</taxon>
        <taxon>Rhodospirillales</taxon>
        <taxon>Novispirillaceae</taxon>
        <taxon>Caenispirillum</taxon>
    </lineage>
</organism>
<evidence type="ECO:0000313" key="2">
    <source>
        <dbReference type="Proteomes" id="UP000009881"/>
    </source>
</evidence>
<dbReference type="STRING" id="1238182.C882_1083"/>
<protein>
    <recommendedName>
        <fullName evidence="3">Glycine zipper domain-containing protein</fullName>
    </recommendedName>
</protein>
<gene>
    <name evidence="1" type="ORF">C882_1083</name>
</gene>
<dbReference type="EMBL" id="ANHY01000017">
    <property type="protein sequence ID" value="EKV28082.1"/>
    <property type="molecule type" value="Genomic_DNA"/>
</dbReference>
<evidence type="ECO:0000313" key="1">
    <source>
        <dbReference type="EMBL" id="EKV28082.1"/>
    </source>
</evidence>
<dbReference type="Proteomes" id="UP000009881">
    <property type="component" value="Unassembled WGS sequence"/>
</dbReference>
<name>K9GSE0_9PROT</name>
<dbReference type="PROSITE" id="PS51257">
    <property type="entry name" value="PROKAR_LIPOPROTEIN"/>
    <property type="match status" value="1"/>
</dbReference>
<sequence>MTTTRKSLTLTAVAALVLATAGCSNLSRDEQRALTGGALGAAGGAAAGALIGGSVVGGALLGGAGGALIGGLTDIEIDR</sequence>
<accession>K9GSE0</accession>
<keyword evidence="2" id="KW-1185">Reference proteome</keyword>